<feature type="compositionally biased region" description="Acidic residues" evidence="7">
    <location>
        <begin position="31"/>
        <end position="40"/>
    </location>
</feature>
<comment type="subcellular location">
    <subcellularLocation>
        <location evidence="1">Cell membrane</location>
        <topology evidence="1">Multi-pass membrane protein</topology>
    </subcellularLocation>
</comment>
<reference evidence="11 12" key="1">
    <citation type="submission" date="2017-07" db="EMBL/GenBank/DDBJ databases">
        <title>Draft whole genome sequences of clinical Proprionibacteriaceae strains.</title>
        <authorList>
            <person name="Bernier A.-M."/>
            <person name="Bernard K."/>
            <person name="Domingo M.-C."/>
        </authorList>
    </citation>
    <scope>NUCLEOTIDE SEQUENCE [LARGE SCALE GENOMIC DNA]</scope>
    <source>
        <strain evidence="11 12">NML 130396</strain>
    </source>
</reference>
<dbReference type="EMBL" id="NMVQ01000001">
    <property type="protein sequence ID" value="OYO25048.1"/>
    <property type="molecule type" value="Genomic_DNA"/>
</dbReference>
<evidence type="ECO:0008006" key="13">
    <source>
        <dbReference type="Google" id="ProtNLM"/>
    </source>
</evidence>
<protein>
    <recommendedName>
        <fullName evidence="13">Threonine/serine exporter family protein</fullName>
    </recommendedName>
</protein>
<dbReference type="GO" id="GO:0015744">
    <property type="term" value="P:succinate transport"/>
    <property type="evidence" value="ECO:0007669"/>
    <property type="project" value="TreeGrafter"/>
</dbReference>
<gene>
    <name evidence="11" type="ORF">CGZ93_00855</name>
</gene>
<evidence type="ECO:0000256" key="6">
    <source>
        <dbReference type="ARBA" id="ARBA00034125"/>
    </source>
</evidence>
<evidence type="ECO:0000313" key="12">
    <source>
        <dbReference type="Proteomes" id="UP000216311"/>
    </source>
</evidence>
<evidence type="ECO:0000256" key="5">
    <source>
        <dbReference type="ARBA" id="ARBA00023136"/>
    </source>
</evidence>
<feature type="transmembrane region" description="Helical" evidence="8">
    <location>
        <begin position="390"/>
        <end position="415"/>
    </location>
</feature>
<feature type="transmembrane region" description="Helical" evidence="8">
    <location>
        <begin position="237"/>
        <end position="257"/>
    </location>
</feature>
<evidence type="ECO:0000256" key="1">
    <source>
        <dbReference type="ARBA" id="ARBA00004651"/>
    </source>
</evidence>
<feature type="transmembrane region" description="Helical" evidence="8">
    <location>
        <begin position="364"/>
        <end position="383"/>
    </location>
</feature>
<feature type="domain" description="Threonine/Serine exporter ThrE" evidence="10">
    <location>
        <begin position="319"/>
        <end position="450"/>
    </location>
</feature>
<organism evidence="11 12">
    <name type="scientific">Enemella dayhoffiae</name>
    <dbReference type="NCBI Taxonomy" id="2016507"/>
    <lineage>
        <taxon>Bacteria</taxon>
        <taxon>Bacillati</taxon>
        <taxon>Actinomycetota</taxon>
        <taxon>Actinomycetes</taxon>
        <taxon>Propionibacteriales</taxon>
        <taxon>Propionibacteriaceae</taxon>
        <taxon>Enemella</taxon>
    </lineage>
</organism>
<comment type="caution">
    <text evidence="11">The sequence shown here is derived from an EMBL/GenBank/DDBJ whole genome shotgun (WGS) entry which is preliminary data.</text>
</comment>
<keyword evidence="4 8" id="KW-1133">Transmembrane helix</keyword>
<dbReference type="GO" id="GO:0022857">
    <property type="term" value="F:transmembrane transporter activity"/>
    <property type="evidence" value="ECO:0007669"/>
    <property type="project" value="InterPro"/>
</dbReference>
<keyword evidence="3 8" id="KW-0812">Transmembrane</keyword>
<feature type="transmembrane region" description="Helical" evidence="8">
    <location>
        <begin position="316"/>
        <end position="333"/>
    </location>
</feature>
<evidence type="ECO:0000256" key="8">
    <source>
        <dbReference type="SAM" id="Phobius"/>
    </source>
</evidence>
<dbReference type="InterPro" id="IPR050539">
    <property type="entry name" value="ThrE_Dicarb/AminoAcid_Exp"/>
</dbReference>
<feature type="transmembrane region" description="Helical" evidence="8">
    <location>
        <begin position="427"/>
        <end position="454"/>
    </location>
</feature>
<proteinExistence type="inferred from homology"/>
<feature type="transmembrane region" description="Helical" evidence="8">
    <location>
        <begin position="278"/>
        <end position="296"/>
    </location>
</feature>
<evidence type="ECO:0000259" key="10">
    <source>
        <dbReference type="Pfam" id="PF12821"/>
    </source>
</evidence>
<dbReference type="Pfam" id="PF06738">
    <property type="entry name" value="ThrE"/>
    <property type="match status" value="1"/>
</dbReference>
<dbReference type="PANTHER" id="PTHR34390:SF2">
    <property type="entry name" value="SUCCINATE TRANSPORTER SUBUNIT YJJP-RELATED"/>
    <property type="match status" value="1"/>
</dbReference>
<keyword evidence="5 8" id="KW-0472">Membrane</keyword>
<feature type="domain" description="Threonine/serine exporter-like N-terminal" evidence="9">
    <location>
        <begin position="49"/>
        <end position="295"/>
    </location>
</feature>
<evidence type="ECO:0000259" key="9">
    <source>
        <dbReference type="Pfam" id="PF06738"/>
    </source>
</evidence>
<feature type="transmembrane region" description="Helical" evidence="8">
    <location>
        <begin position="206"/>
        <end position="225"/>
    </location>
</feature>
<dbReference type="Proteomes" id="UP000216311">
    <property type="component" value="Unassembled WGS sequence"/>
</dbReference>
<evidence type="ECO:0000256" key="4">
    <source>
        <dbReference type="ARBA" id="ARBA00022989"/>
    </source>
</evidence>
<dbReference type="GO" id="GO:0005886">
    <property type="term" value="C:plasma membrane"/>
    <property type="evidence" value="ECO:0007669"/>
    <property type="project" value="UniProtKB-SubCell"/>
</dbReference>
<evidence type="ECO:0000256" key="2">
    <source>
        <dbReference type="ARBA" id="ARBA00022475"/>
    </source>
</evidence>
<dbReference type="PANTHER" id="PTHR34390">
    <property type="entry name" value="UPF0442 PROTEIN YJJB-RELATED"/>
    <property type="match status" value="1"/>
</dbReference>
<accession>A0A255HB23</accession>
<sequence length="471" mass="49807">MAAREMGRRLFGRLTRPLRQAVTPPPIAPPPEDDSTDEETREALKVLGVAMEVAELLLSSGASANDVTSTALRIARAYGLRGVHADVTYTSINLSWQRRDREPVSTLRVVRSRTTDFTLLQRVYQLTEQIESGELTVLEARGRFRRLSYAAPPYRRWVIVVANGGVAIGLGLLWQATPIVFAVTFLATCLIDIALRFLARRGVPTFFQQAVGAAIPTSATLAMQWAQSKDIRLFDEIQPTLTVSAGIVLLLAGMSVVGAAQDSIDGFYVTASARAFEVVVLTLGIVTGILVVLRVGTWLGVSVLLVPATPTLGPPAVQLLGALVIAGSFAVACHAAPRTVILAALMGLFGWVVQLFAARFGFGVIGASALGATVSAILACVLGPRLKVPVLALITSAIVPLMPGGMVFRGVLLMAGTSGGTPAAVDVVAGMVTLMTAAGVGMALAAGSSLGTYVTRPITRTRWRQGRRTRR</sequence>
<feature type="region of interest" description="Disordered" evidence="7">
    <location>
        <begin position="19"/>
        <end position="40"/>
    </location>
</feature>
<dbReference type="InterPro" id="IPR024528">
    <property type="entry name" value="ThrE_2"/>
</dbReference>
<evidence type="ECO:0000313" key="11">
    <source>
        <dbReference type="EMBL" id="OYO25048.1"/>
    </source>
</evidence>
<dbReference type="Pfam" id="PF12821">
    <property type="entry name" value="ThrE_2"/>
    <property type="match status" value="1"/>
</dbReference>
<evidence type="ECO:0000256" key="3">
    <source>
        <dbReference type="ARBA" id="ARBA00022692"/>
    </source>
</evidence>
<dbReference type="AlphaFoldDB" id="A0A255HB23"/>
<keyword evidence="2" id="KW-1003">Cell membrane</keyword>
<feature type="transmembrane region" description="Helical" evidence="8">
    <location>
        <begin position="179"/>
        <end position="199"/>
    </location>
</feature>
<dbReference type="InterPro" id="IPR010619">
    <property type="entry name" value="ThrE-like_N"/>
</dbReference>
<name>A0A255HB23_9ACTN</name>
<feature type="transmembrane region" description="Helical" evidence="8">
    <location>
        <begin position="154"/>
        <end position="173"/>
    </location>
</feature>
<dbReference type="RefSeq" id="WP_094362255.1">
    <property type="nucleotide sequence ID" value="NZ_NMVQ01000001.1"/>
</dbReference>
<comment type="similarity">
    <text evidence="6">Belongs to the ThrE exporter (TC 2.A.79) family.</text>
</comment>
<evidence type="ECO:0000256" key="7">
    <source>
        <dbReference type="SAM" id="MobiDB-lite"/>
    </source>
</evidence>
<dbReference type="OrthoDB" id="9763957at2"/>
<feature type="transmembrane region" description="Helical" evidence="8">
    <location>
        <begin position="340"/>
        <end position="358"/>
    </location>
</feature>
<keyword evidence="12" id="KW-1185">Reference proteome</keyword>